<dbReference type="AlphaFoldDB" id="A0AAE0RLH6"/>
<keyword evidence="22" id="KW-1185">Reference proteome</keyword>
<dbReference type="GO" id="GO:0043490">
    <property type="term" value="P:malate-aspartate shuttle"/>
    <property type="evidence" value="ECO:0007669"/>
    <property type="project" value="TreeGrafter"/>
</dbReference>
<proteinExistence type="inferred from homology"/>
<dbReference type="PROSITE" id="PS50222">
    <property type="entry name" value="EF_HAND_2"/>
    <property type="match status" value="2"/>
</dbReference>
<evidence type="ECO:0000256" key="1">
    <source>
        <dbReference type="ARBA" id="ARBA00004448"/>
    </source>
</evidence>
<evidence type="ECO:0000256" key="11">
    <source>
        <dbReference type="ARBA" id="ARBA00023128"/>
    </source>
</evidence>
<dbReference type="InterPro" id="IPR011992">
    <property type="entry name" value="EF-hand-dom_pair"/>
</dbReference>
<dbReference type="InterPro" id="IPR023395">
    <property type="entry name" value="MCP_dom_sf"/>
</dbReference>
<dbReference type="Gene3D" id="1.50.40.10">
    <property type="entry name" value="Mitochondrial carrier domain"/>
    <property type="match status" value="1"/>
</dbReference>
<dbReference type="Proteomes" id="UP001274896">
    <property type="component" value="Unassembled WGS sequence"/>
</dbReference>
<evidence type="ECO:0000259" key="20">
    <source>
        <dbReference type="PROSITE" id="PS50222"/>
    </source>
</evidence>
<keyword evidence="4 17" id="KW-0812">Transmembrane</keyword>
<dbReference type="FunFam" id="1.10.238.10:FF:000064">
    <property type="entry name" value="calcium-binding mitochondrial carrier protein Aralar1 isoform X1"/>
    <property type="match status" value="1"/>
</dbReference>
<keyword evidence="7" id="KW-0999">Mitochondrion inner membrane</keyword>
<keyword evidence="6" id="KW-0677">Repeat</keyword>
<evidence type="ECO:0000256" key="8">
    <source>
        <dbReference type="ARBA" id="ARBA00022837"/>
    </source>
</evidence>
<feature type="repeat" description="Solcar" evidence="17">
    <location>
        <begin position="962"/>
        <end position="1050"/>
    </location>
</feature>
<feature type="repeat" description="Solcar" evidence="17">
    <location>
        <begin position="770"/>
        <end position="862"/>
    </location>
</feature>
<dbReference type="Pfam" id="PF00153">
    <property type="entry name" value="Mito_carr"/>
    <property type="match status" value="3"/>
</dbReference>
<dbReference type="PROSITE" id="PS50920">
    <property type="entry name" value="SOLCAR"/>
    <property type="match status" value="3"/>
</dbReference>
<evidence type="ECO:0000256" key="13">
    <source>
        <dbReference type="ARBA" id="ARBA00037019"/>
    </source>
</evidence>
<dbReference type="GO" id="GO:0005313">
    <property type="term" value="F:L-glutamate transmembrane transporter activity"/>
    <property type="evidence" value="ECO:0007669"/>
    <property type="project" value="TreeGrafter"/>
</dbReference>
<evidence type="ECO:0000256" key="19">
    <source>
        <dbReference type="SAM" id="MobiDB-lite"/>
    </source>
</evidence>
<keyword evidence="8" id="KW-0106">Calcium</keyword>
<gene>
    <name evidence="21" type="ORF">QTP70_027740</name>
</gene>
<comment type="catalytic activity">
    <reaction evidence="16">
        <text>3-sulfino-L-alanine(out) + L-glutamate(in) + H(+)(in) = 3-sulfino-L-alanine(in) + L-glutamate(out) + H(+)(out)</text>
        <dbReference type="Rhea" id="RHEA:70967"/>
        <dbReference type="ChEBI" id="CHEBI:15378"/>
        <dbReference type="ChEBI" id="CHEBI:29985"/>
        <dbReference type="ChEBI" id="CHEBI:61085"/>
    </reaction>
</comment>
<dbReference type="SUPFAM" id="SSF103506">
    <property type="entry name" value="Mitochondrial carrier"/>
    <property type="match status" value="1"/>
</dbReference>
<dbReference type="GO" id="GO:0015183">
    <property type="term" value="F:L-aspartate transmembrane transporter activity"/>
    <property type="evidence" value="ECO:0007669"/>
    <property type="project" value="TreeGrafter"/>
</dbReference>
<dbReference type="FunFam" id="1.50.40.10:FF:000004">
    <property type="entry name" value="Calcium-binding mitochondrial carrier protein Aralar1"/>
    <property type="match status" value="1"/>
</dbReference>
<dbReference type="EMBL" id="JAUCMX010000001">
    <property type="protein sequence ID" value="KAK3557455.1"/>
    <property type="molecule type" value="Genomic_DNA"/>
</dbReference>
<dbReference type="InterPro" id="IPR018247">
    <property type="entry name" value="EF_Hand_1_Ca_BS"/>
</dbReference>
<keyword evidence="3" id="KW-0813">Transport</keyword>
<evidence type="ECO:0000256" key="17">
    <source>
        <dbReference type="PROSITE-ProRule" id="PRU00282"/>
    </source>
</evidence>
<evidence type="ECO:0000256" key="4">
    <source>
        <dbReference type="ARBA" id="ARBA00022692"/>
    </source>
</evidence>
<reference evidence="21" key="1">
    <citation type="submission" date="2023-06" db="EMBL/GenBank/DDBJ databases">
        <title>Male Hemibagrus guttatus genome.</title>
        <authorList>
            <person name="Bian C."/>
        </authorList>
    </citation>
    <scope>NUCLEOTIDE SEQUENCE</scope>
    <source>
        <strain evidence="21">Male_cb2023</strain>
        <tissue evidence="21">Muscle</tissue>
    </source>
</reference>
<dbReference type="PANTHER" id="PTHR45678">
    <property type="entry name" value="MITOCHONDRIAL 2-OXODICARBOXYLATE CARRIER 1-RELATED"/>
    <property type="match status" value="1"/>
</dbReference>
<evidence type="ECO:0000256" key="5">
    <source>
        <dbReference type="ARBA" id="ARBA00022723"/>
    </source>
</evidence>
<comment type="subcellular location">
    <subcellularLocation>
        <location evidence="1">Mitochondrion inner membrane</location>
        <topology evidence="1">Multi-pass membrane protein</topology>
    </subcellularLocation>
</comment>
<evidence type="ECO:0000256" key="9">
    <source>
        <dbReference type="ARBA" id="ARBA00022989"/>
    </source>
</evidence>
<dbReference type="InterPro" id="IPR018108">
    <property type="entry name" value="MCP_transmembrane"/>
</dbReference>
<evidence type="ECO:0000256" key="6">
    <source>
        <dbReference type="ARBA" id="ARBA00022737"/>
    </source>
</evidence>
<dbReference type="PRINTS" id="PR00926">
    <property type="entry name" value="MITOCARRIER"/>
</dbReference>
<evidence type="ECO:0000256" key="18">
    <source>
        <dbReference type="SAM" id="Coils"/>
    </source>
</evidence>
<dbReference type="Gene3D" id="1.10.238.10">
    <property type="entry name" value="EF-hand"/>
    <property type="match status" value="2"/>
</dbReference>
<dbReference type="SUPFAM" id="SSF47473">
    <property type="entry name" value="EF-hand"/>
    <property type="match status" value="2"/>
</dbReference>
<keyword evidence="12 17" id="KW-0472">Membrane</keyword>
<dbReference type="GO" id="GO:0005743">
    <property type="term" value="C:mitochondrial inner membrane"/>
    <property type="evidence" value="ECO:0007669"/>
    <property type="project" value="UniProtKB-SubCell"/>
</dbReference>
<name>A0AAE0RLH6_9TELE</name>
<dbReference type="PROSITE" id="PS00018">
    <property type="entry name" value="EF_HAND_1"/>
    <property type="match status" value="1"/>
</dbReference>
<organism evidence="21 22">
    <name type="scientific">Hemibagrus guttatus</name>
    <dbReference type="NCBI Taxonomy" id="175788"/>
    <lineage>
        <taxon>Eukaryota</taxon>
        <taxon>Metazoa</taxon>
        <taxon>Chordata</taxon>
        <taxon>Craniata</taxon>
        <taxon>Vertebrata</taxon>
        <taxon>Euteleostomi</taxon>
        <taxon>Actinopterygii</taxon>
        <taxon>Neopterygii</taxon>
        <taxon>Teleostei</taxon>
        <taxon>Ostariophysi</taxon>
        <taxon>Siluriformes</taxon>
        <taxon>Bagridae</taxon>
        <taxon>Hemibagrus</taxon>
    </lineage>
</organism>
<evidence type="ECO:0000256" key="7">
    <source>
        <dbReference type="ARBA" id="ARBA00022792"/>
    </source>
</evidence>
<evidence type="ECO:0000256" key="12">
    <source>
        <dbReference type="ARBA" id="ARBA00023136"/>
    </source>
</evidence>
<dbReference type="InterPro" id="IPR002048">
    <property type="entry name" value="EF_hand_dom"/>
</dbReference>
<evidence type="ECO:0000256" key="3">
    <source>
        <dbReference type="ARBA" id="ARBA00022448"/>
    </source>
</evidence>
<dbReference type="InterPro" id="IPR051028">
    <property type="entry name" value="Mito_Solute_Carrier"/>
</dbReference>
<keyword evidence="9" id="KW-1133">Transmembrane helix</keyword>
<comment type="catalytic activity">
    <reaction evidence="13">
        <text>3-sulfino-L-alanine(out) + L-aspartate(in) = 3-sulfino-L-alanine(in) + L-aspartate(out)</text>
        <dbReference type="Rhea" id="RHEA:70975"/>
        <dbReference type="ChEBI" id="CHEBI:29991"/>
        <dbReference type="ChEBI" id="CHEBI:61085"/>
    </reaction>
</comment>
<keyword evidence="18" id="KW-0175">Coiled coil</keyword>
<evidence type="ECO:0000256" key="10">
    <source>
        <dbReference type="ARBA" id="ARBA00022990"/>
    </source>
</evidence>
<protein>
    <recommendedName>
        <fullName evidence="20">EF-hand domain-containing protein</fullName>
    </recommendedName>
</protein>
<comment type="subunit">
    <text evidence="14">Homodimer (via N-terminus).</text>
</comment>
<sequence>MFFTRFVFTVTYRPGSKNGKADALSRQFEVANEPGQPDLILPATAILAPVQWDLVEEIQRAQADKPPPAGCPPARRMDPATSAAGGSPLQLALKIHSFRPDAPRDISTEYLDLKEKREEHRVTYKSGGWRTQVDYILCRRGNLKEISDCKVVVGESVARQHRMVVCRMTLMVCKKKRSKIEIEKKTKWWKLKKEECCEEFRQKLRQALGEVVLPDDWETTAEVIRETGRKVMGVSSGRRKEDKETWWWNEEVQDSIQRKRLAKKKWDMDRTEENRQEYKELQRRVKREVSKAKQKAYDELDTRLDTREGEKDLYRLARQRDRDGKDVQQVRVIKDRDGRVLTSEESVQRRWKEYFEELMNEENEREKRVEGVNSLENESREQVEENLERWRFALERKGMKVSRSKTEYMCVNEREGSGTVRLQGEEVKKVQEFKYLGSTVQSNGECGKEVQSTKRADPNELKIIFQKYASIVDKDGERFMTPTDFVQKYLGLHTQIHHNPKTVQLLAGVADTTKDGLISFQEFLAFESILCVPDALFIVAFQLFDKTGTGDISFENVRDIFSQTTVHHHIPFNWDCEFIRLHFGHDRTKHLSYLEFTQFLQELQLEHARQAFAQKDKAKTGMISAMDFSDIMSTIRHHMLTSFVEENLVSVAGSGTSHMVSFSYFNAFNSLLNNMELIRKIYSTLAGSRKDTLLTKEEFVHAANKFGQITPMEIDILYQLVGLHSQTGRLNLADIERIAPLEEGALPYHLAEAQRQMHGDGSRPIWLQAAESAYRFTLGSIAGATGATAVYPIDLVKTRMQNQRSTGSFVGELMYKNSFDCAKKVLRYEGFFGFYRGLVPQLIGVAPEKAIKLTVNDFVRDKFSEKDGSVALPAEILAGGCAGASQVIFTNPLEIVKIRLQVAGEITTGPRVSALSVIRDLGFFGLYKGAKACFLRDIPFSAIYFPVYAHTKSSLADEDGRIGALQLLTAGAIAGVPAASLVTPADVIKTRLQVAARAGQTTYNGVIDCFHKILKEEGFRAFWKGAGARVFRSSPQFAVTLVTYELLQRWFYVDFGGHRPSGSEPTPKSRISELPPVNAEHVGGYRLAAATFAGVESKFGLHLPKFKSSGVVSIQPSKEAAS</sequence>
<feature type="region of interest" description="Disordered" evidence="19">
    <location>
        <begin position="62"/>
        <end position="85"/>
    </location>
</feature>
<accession>A0AAE0RLH6</accession>
<feature type="repeat" description="Solcar" evidence="17">
    <location>
        <begin position="870"/>
        <end position="954"/>
    </location>
</feature>
<dbReference type="GO" id="GO:0005509">
    <property type="term" value="F:calcium ion binding"/>
    <property type="evidence" value="ECO:0007669"/>
    <property type="project" value="InterPro"/>
</dbReference>
<evidence type="ECO:0000256" key="15">
    <source>
        <dbReference type="ARBA" id="ARBA00047487"/>
    </source>
</evidence>
<evidence type="ECO:0000256" key="2">
    <source>
        <dbReference type="ARBA" id="ARBA00006375"/>
    </source>
</evidence>
<evidence type="ECO:0000313" key="21">
    <source>
        <dbReference type="EMBL" id="KAK3557455.1"/>
    </source>
</evidence>
<dbReference type="InterPro" id="IPR002067">
    <property type="entry name" value="MCP"/>
</dbReference>
<keyword evidence="11" id="KW-0496">Mitochondrion</keyword>
<feature type="domain" description="EF-hand" evidence="20">
    <location>
        <begin position="532"/>
        <end position="567"/>
    </location>
</feature>
<feature type="coiled-coil region" evidence="18">
    <location>
        <begin position="261"/>
        <end position="295"/>
    </location>
</feature>
<dbReference type="SMART" id="SM00054">
    <property type="entry name" value="EFh"/>
    <property type="match status" value="3"/>
</dbReference>
<keyword evidence="5" id="KW-0479">Metal-binding</keyword>
<dbReference type="PANTHER" id="PTHR45678:SF7">
    <property type="entry name" value="ELECTROGENIC ASPARTATE_GLUTAMATE ANTIPORTER SLC25A12, MITOCHONDRIAL"/>
    <property type="match status" value="1"/>
</dbReference>
<comment type="similarity">
    <text evidence="2">Belongs to the mitochondrial carrier (TC 2.A.29) family.</text>
</comment>
<comment type="catalytic activity">
    <reaction evidence="15">
        <text>L-aspartate(in) + L-glutamate(out) + H(+)(out) = L-aspartate(out) + L-glutamate(in) + H(+)(in)</text>
        <dbReference type="Rhea" id="RHEA:70783"/>
        <dbReference type="ChEBI" id="CHEBI:15378"/>
        <dbReference type="ChEBI" id="CHEBI:29985"/>
        <dbReference type="ChEBI" id="CHEBI:29991"/>
    </reaction>
</comment>
<keyword evidence="10" id="KW-0007">Acetylation</keyword>
<feature type="domain" description="EF-hand" evidence="20">
    <location>
        <begin position="603"/>
        <end position="638"/>
    </location>
</feature>
<evidence type="ECO:0000256" key="16">
    <source>
        <dbReference type="ARBA" id="ARBA00048652"/>
    </source>
</evidence>
<comment type="caution">
    <text evidence="21">The sequence shown here is derived from an EMBL/GenBank/DDBJ whole genome shotgun (WGS) entry which is preliminary data.</text>
</comment>
<evidence type="ECO:0000313" key="22">
    <source>
        <dbReference type="Proteomes" id="UP001274896"/>
    </source>
</evidence>
<evidence type="ECO:0000256" key="14">
    <source>
        <dbReference type="ARBA" id="ARBA00038674"/>
    </source>
</evidence>